<feature type="region of interest" description="Disordered" evidence="7">
    <location>
        <begin position="247"/>
        <end position="268"/>
    </location>
</feature>
<reference evidence="9 10" key="1">
    <citation type="submission" date="2020-02" db="EMBL/GenBank/DDBJ databases">
        <title>Whole-genome analyses of novel actinobacteria.</title>
        <authorList>
            <person name="Sahin N."/>
            <person name="Tatar D."/>
        </authorList>
    </citation>
    <scope>NUCLEOTIDE SEQUENCE [LARGE SCALE GENOMIC DNA]</scope>
    <source>
        <strain evidence="9 10">SB3404</strain>
    </source>
</reference>
<organism evidence="9 10">
    <name type="scientific">Streptomyces boncukensis</name>
    <dbReference type="NCBI Taxonomy" id="2711219"/>
    <lineage>
        <taxon>Bacteria</taxon>
        <taxon>Bacillati</taxon>
        <taxon>Actinomycetota</taxon>
        <taxon>Actinomycetes</taxon>
        <taxon>Kitasatosporales</taxon>
        <taxon>Streptomycetaceae</taxon>
        <taxon>Streptomyces</taxon>
    </lineage>
</organism>
<keyword evidence="3" id="KW-0805">Transcription regulation</keyword>
<evidence type="ECO:0000256" key="6">
    <source>
        <dbReference type="PROSITE-ProRule" id="PRU01091"/>
    </source>
</evidence>
<evidence type="ECO:0000259" key="8">
    <source>
        <dbReference type="PROSITE" id="PS51755"/>
    </source>
</evidence>
<feature type="DNA-binding region" description="OmpR/PhoB-type" evidence="6">
    <location>
        <begin position="1"/>
        <end position="96"/>
    </location>
</feature>
<dbReference type="InterPro" id="IPR005158">
    <property type="entry name" value="BTAD"/>
</dbReference>
<comment type="similarity">
    <text evidence="1">Belongs to the AfsR/DnrI/RedD regulatory family.</text>
</comment>
<comment type="caution">
    <text evidence="9">The sequence shown here is derived from an EMBL/GenBank/DDBJ whole genome shotgun (WGS) entry which is preliminary data.</text>
</comment>
<dbReference type="InterPro" id="IPR011990">
    <property type="entry name" value="TPR-like_helical_dom_sf"/>
</dbReference>
<dbReference type="GO" id="GO:0006355">
    <property type="term" value="P:regulation of DNA-templated transcription"/>
    <property type="evidence" value="ECO:0007669"/>
    <property type="project" value="InterPro"/>
</dbReference>
<feature type="domain" description="OmpR/PhoB-type" evidence="8">
    <location>
        <begin position="1"/>
        <end position="96"/>
    </location>
</feature>
<dbReference type="PANTHER" id="PTHR35807:SF1">
    <property type="entry name" value="TRANSCRIPTIONAL REGULATOR REDD"/>
    <property type="match status" value="1"/>
</dbReference>
<dbReference type="SMART" id="SM01043">
    <property type="entry name" value="BTAD"/>
    <property type="match status" value="1"/>
</dbReference>
<name>A0A6G4X9Z8_9ACTN</name>
<dbReference type="PANTHER" id="PTHR35807">
    <property type="entry name" value="TRANSCRIPTIONAL REGULATOR REDD-RELATED"/>
    <property type="match status" value="1"/>
</dbReference>
<dbReference type="Gene3D" id="1.25.40.10">
    <property type="entry name" value="Tetratricopeptide repeat domain"/>
    <property type="match status" value="1"/>
</dbReference>
<sequence>MDLCALGPLELWDHERQFELGSVKQRRVLGTLLHARGEPVSVETLVDRVWDAPPLPASPEASLQSYLSRLRRVLAEAVGDRVGIAHPSPGRYQLRFDPEDVDLLRFQRLRREAVEAAARGEREFALGKLHAAQAEWKGEPLAEFGCDWALSLRARLHEDLRHVQEERIRLELELGRHADLLGELQERAARHPLDQRGIASLMLALYRSGRTAEALRRYRDTRRLLRDSQGIEPDAELRELHERMLAQDDASLLPARSPEPERTAQPAP</sequence>
<dbReference type="EMBL" id="JAAKZZ010000791">
    <property type="protein sequence ID" value="NGO73574.1"/>
    <property type="molecule type" value="Genomic_DNA"/>
</dbReference>
<evidence type="ECO:0000256" key="2">
    <source>
        <dbReference type="ARBA" id="ARBA00023012"/>
    </source>
</evidence>
<dbReference type="InterPro" id="IPR001867">
    <property type="entry name" value="OmpR/PhoB-type_DNA-bd"/>
</dbReference>
<protein>
    <submittedName>
        <fullName evidence="9">AfsR/SARP family transcriptional regulator</fullName>
    </submittedName>
</protein>
<dbReference type="Pfam" id="PF00486">
    <property type="entry name" value="Trans_reg_C"/>
    <property type="match status" value="1"/>
</dbReference>
<evidence type="ECO:0000313" key="9">
    <source>
        <dbReference type="EMBL" id="NGO73574.1"/>
    </source>
</evidence>
<dbReference type="InterPro" id="IPR036388">
    <property type="entry name" value="WH-like_DNA-bd_sf"/>
</dbReference>
<keyword evidence="4 6" id="KW-0238">DNA-binding</keyword>
<dbReference type="SUPFAM" id="SSF46894">
    <property type="entry name" value="C-terminal effector domain of the bipartite response regulators"/>
    <property type="match status" value="1"/>
</dbReference>
<dbReference type="SUPFAM" id="SSF48452">
    <property type="entry name" value="TPR-like"/>
    <property type="match status" value="1"/>
</dbReference>
<dbReference type="PROSITE" id="PS51755">
    <property type="entry name" value="OMPR_PHOB"/>
    <property type="match status" value="1"/>
</dbReference>
<evidence type="ECO:0000313" key="10">
    <source>
        <dbReference type="Proteomes" id="UP000477722"/>
    </source>
</evidence>
<keyword evidence="5" id="KW-0804">Transcription</keyword>
<dbReference type="AlphaFoldDB" id="A0A6G4X9Z8"/>
<feature type="non-terminal residue" evidence="9">
    <location>
        <position position="268"/>
    </location>
</feature>
<evidence type="ECO:0000256" key="3">
    <source>
        <dbReference type="ARBA" id="ARBA00023015"/>
    </source>
</evidence>
<accession>A0A6G4X9Z8</accession>
<keyword evidence="10" id="KW-1185">Reference proteome</keyword>
<dbReference type="GO" id="GO:0000160">
    <property type="term" value="P:phosphorelay signal transduction system"/>
    <property type="evidence" value="ECO:0007669"/>
    <property type="project" value="UniProtKB-KW"/>
</dbReference>
<evidence type="ECO:0000256" key="7">
    <source>
        <dbReference type="SAM" id="MobiDB-lite"/>
    </source>
</evidence>
<gene>
    <name evidence="9" type="ORF">G5C65_35660</name>
</gene>
<dbReference type="GO" id="GO:0003677">
    <property type="term" value="F:DNA binding"/>
    <property type="evidence" value="ECO:0007669"/>
    <property type="project" value="UniProtKB-UniRule"/>
</dbReference>
<evidence type="ECO:0000256" key="4">
    <source>
        <dbReference type="ARBA" id="ARBA00023125"/>
    </source>
</evidence>
<dbReference type="Gene3D" id="1.10.10.10">
    <property type="entry name" value="Winged helix-like DNA-binding domain superfamily/Winged helix DNA-binding domain"/>
    <property type="match status" value="1"/>
</dbReference>
<dbReference type="Proteomes" id="UP000477722">
    <property type="component" value="Unassembled WGS sequence"/>
</dbReference>
<proteinExistence type="inferred from homology"/>
<evidence type="ECO:0000256" key="5">
    <source>
        <dbReference type="ARBA" id="ARBA00023163"/>
    </source>
</evidence>
<evidence type="ECO:0000256" key="1">
    <source>
        <dbReference type="ARBA" id="ARBA00005820"/>
    </source>
</evidence>
<dbReference type="InterPro" id="IPR016032">
    <property type="entry name" value="Sig_transdc_resp-reg_C-effctor"/>
</dbReference>
<dbReference type="Pfam" id="PF03704">
    <property type="entry name" value="BTAD"/>
    <property type="match status" value="1"/>
</dbReference>
<keyword evidence="2" id="KW-0902">Two-component regulatory system</keyword>
<dbReference type="CDD" id="cd15831">
    <property type="entry name" value="BTAD"/>
    <property type="match status" value="1"/>
</dbReference>
<dbReference type="SMART" id="SM00862">
    <property type="entry name" value="Trans_reg_C"/>
    <property type="match status" value="1"/>
</dbReference>
<dbReference type="InterPro" id="IPR051677">
    <property type="entry name" value="AfsR-DnrI-RedD_regulator"/>
</dbReference>